<dbReference type="Proteomes" id="UP000809273">
    <property type="component" value="Unassembled WGS sequence"/>
</dbReference>
<dbReference type="InterPro" id="IPR020023">
    <property type="entry name" value="PseG"/>
</dbReference>
<evidence type="ECO:0000313" key="5">
    <source>
        <dbReference type="Proteomes" id="UP000809273"/>
    </source>
</evidence>
<accession>A0A9D8KIL1</accession>
<feature type="binding site" evidence="2">
    <location>
        <position position="160"/>
    </location>
    <ligand>
        <name>substrate</name>
    </ligand>
</feature>
<feature type="active site" description="Proton acceptor" evidence="1">
    <location>
        <position position="22"/>
    </location>
</feature>
<dbReference type="Gene3D" id="3.40.50.2000">
    <property type="entry name" value="Glycogen Phosphorylase B"/>
    <property type="match status" value="1"/>
</dbReference>
<dbReference type="GO" id="GO:0016758">
    <property type="term" value="F:hexosyltransferase activity"/>
    <property type="evidence" value="ECO:0007669"/>
    <property type="project" value="InterPro"/>
</dbReference>
<reference evidence="4" key="1">
    <citation type="journal article" date="2021" name="Environ. Microbiol.">
        <title>Genomic characterization of three novel Desulfobacterota classes expand the metabolic and phylogenetic diversity of the phylum.</title>
        <authorList>
            <person name="Murphy C.L."/>
            <person name="Biggerstaff J."/>
            <person name="Eichhorn A."/>
            <person name="Ewing E."/>
            <person name="Shahan R."/>
            <person name="Soriano D."/>
            <person name="Stewart S."/>
            <person name="VanMol K."/>
            <person name="Walker R."/>
            <person name="Walters P."/>
            <person name="Elshahed M.S."/>
            <person name="Youssef N.H."/>
        </authorList>
    </citation>
    <scope>NUCLEOTIDE SEQUENCE</scope>
    <source>
        <strain evidence="4">Zod_Metabat.24</strain>
    </source>
</reference>
<dbReference type="PANTHER" id="PTHR21015">
    <property type="entry name" value="UDP-N-ACETYLGLUCOSAMINE--N-ACETYLMURAMYL-(PENTAPEPTIDE) PYROPHOSPHORYL-UNDECAPRENOL N-ACETYLGLUCOSAMINE TRANSFERASE 1"/>
    <property type="match status" value="1"/>
</dbReference>
<evidence type="ECO:0000313" key="4">
    <source>
        <dbReference type="EMBL" id="MBN1574485.1"/>
    </source>
</evidence>
<name>A0A9D8KIL1_9DELT</name>
<dbReference type="PANTHER" id="PTHR21015:SF22">
    <property type="entry name" value="GLYCOSYLTRANSFERASE"/>
    <property type="match status" value="1"/>
</dbReference>
<evidence type="ECO:0000259" key="3">
    <source>
        <dbReference type="Pfam" id="PF04101"/>
    </source>
</evidence>
<organism evidence="4 5">
    <name type="scientific">Candidatus Zymogenus saltonus</name>
    <dbReference type="NCBI Taxonomy" id="2844893"/>
    <lineage>
        <taxon>Bacteria</taxon>
        <taxon>Deltaproteobacteria</taxon>
        <taxon>Candidatus Zymogenia</taxon>
        <taxon>Candidatus Zymogeniales</taxon>
        <taxon>Candidatus Zymogenaceae</taxon>
        <taxon>Candidatus Zymogenus</taxon>
    </lineage>
</organism>
<dbReference type="Gene3D" id="3.40.50.11190">
    <property type="match status" value="1"/>
</dbReference>
<proteinExistence type="predicted"/>
<feature type="domain" description="Glycosyl transferase family 28 C-terminal" evidence="3">
    <location>
        <begin position="184"/>
        <end position="330"/>
    </location>
</feature>
<dbReference type="EC" id="3.6.1.57" evidence="4"/>
<dbReference type="EMBL" id="JAFGIX010000080">
    <property type="protein sequence ID" value="MBN1574485.1"/>
    <property type="molecule type" value="Genomic_DNA"/>
</dbReference>
<reference evidence="4" key="2">
    <citation type="submission" date="2021-01" db="EMBL/GenBank/DDBJ databases">
        <authorList>
            <person name="Hahn C.R."/>
            <person name="Youssef N.H."/>
            <person name="Elshahed M."/>
        </authorList>
    </citation>
    <scope>NUCLEOTIDE SEQUENCE</scope>
    <source>
        <strain evidence="4">Zod_Metabat.24</strain>
    </source>
</reference>
<keyword evidence="4" id="KW-0378">Hydrolase</keyword>
<evidence type="ECO:0000256" key="1">
    <source>
        <dbReference type="PIRSR" id="PIRSR620023-1"/>
    </source>
</evidence>
<dbReference type="NCBIfam" id="TIGR03590">
    <property type="entry name" value="PseG"/>
    <property type="match status" value="1"/>
</dbReference>
<dbReference type="AlphaFoldDB" id="A0A9D8KIL1"/>
<dbReference type="GO" id="GO:0016787">
    <property type="term" value="F:hydrolase activity"/>
    <property type="evidence" value="ECO:0007669"/>
    <property type="project" value="UniProtKB-KW"/>
</dbReference>
<feature type="binding site" evidence="2">
    <location>
        <position position="264"/>
    </location>
    <ligand>
        <name>substrate</name>
    </ligand>
</feature>
<dbReference type="Pfam" id="PF04101">
    <property type="entry name" value="Glyco_tran_28_C"/>
    <property type="match status" value="1"/>
</dbReference>
<gene>
    <name evidence="4" type="primary">pseG</name>
    <name evidence="4" type="ORF">JW984_14910</name>
</gene>
<evidence type="ECO:0000256" key="2">
    <source>
        <dbReference type="PIRSR" id="PIRSR620023-2"/>
    </source>
</evidence>
<comment type="caution">
    <text evidence="4">The sequence shown here is derived from an EMBL/GenBank/DDBJ whole genome shotgun (WGS) entry which is preliminary data.</text>
</comment>
<dbReference type="InterPro" id="IPR007235">
    <property type="entry name" value="Glyco_trans_28_C"/>
</dbReference>
<sequence>MDLSGQTLVIRADGNTRIGSGHVMRCLALAQGWQDRGGRVVLLLGEETASVRERWRGEGMEVEVISADPGGDKDAVKTADFARASGADWIVVDGYRFDARYQRIIKETGQRLLFLDDYGHADHYYADIVLNQNIQAHEELYKKREPYTVLLLGTDYVLLRREFLKRRGYGREIPEVAKKILITMGGSDPDNCTMKVLEALSLLKLRDIEAMVVIGGENPHYEDLKSRVTGAPFSIRLERNVTNMPELMAWADLAISAGGSTVWELAFMGLPAIIVVLVDNQRGAALGVSEKGAGISLGFCSRVVPQEIAESVYSLLNSYEDRLSMKKNGNKLVDGDGVKRVISALVSKKAPI</sequence>
<protein>
    <submittedName>
        <fullName evidence="4">UDP-2,4-diacetamido-2,4, 6-trideoxy-beta-L-altropyranose hydrolase</fullName>
        <ecNumber evidence="4">3.6.1.57</ecNumber>
    </submittedName>
</protein>
<dbReference type="SUPFAM" id="SSF53756">
    <property type="entry name" value="UDP-Glycosyltransferase/glycogen phosphorylase"/>
    <property type="match status" value="1"/>
</dbReference>